<evidence type="ECO:0000256" key="1">
    <source>
        <dbReference type="SAM" id="SignalP"/>
    </source>
</evidence>
<dbReference type="AlphaFoldDB" id="A0AA43QFL5"/>
<name>A0AA43QFL5_9LECA</name>
<comment type="caution">
    <text evidence="2">The sequence shown here is derived from an EMBL/GenBank/DDBJ whole genome shotgun (WGS) entry which is preliminary data.</text>
</comment>
<protein>
    <submittedName>
        <fullName evidence="2">Uncharacterized protein</fullName>
    </submittedName>
</protein>
<sequence length="531" mass="59134">MEAAGTVAGWLSFLATAVGLGSLLAQTNAISERLDPYHSSRNREHLGRWLGRQPRGSTMQLVRPPPIGPKITARLVGGFCGRNLIGVSRLPSEETGKASWTAVLAIFHEIEPAIGELYSMKEVKRADTVVQYESMNYDMKLTANRSFPPDIDGPDRRTTWAQEPWNGLEIQQLKRHGGTTCIPISRNSLITMLTMCNARQAFKYSDASGHRAAYSSYCGHWYLSWPLGGSAIVNFHPHDSHSRTTDTYPWMFQVRVDKCAQMLCGIVSSPDFSFQCAFPGRKPAGLYMLEYQRKGFPGAHGGRHLYNQQGGKVYEVDFLFARQIADDADTPPDPALLTVHPALGGQGICNYVLGPTERKVIEQALDCLPWSSLSWSMHRGLRDILKAFGKGTMDAFREHFANKLRRAVAEHGYQLEAKGWESIFVKEHMADLAANCVMAGGGYSGDTVRVVTDVALLLLPANVSFGELDDTKFWREHRHIDQTAGGERQPSVDDVLPIDACVALTKFVVLEWSVELDYQMYHDLPPELLFK</sequence>
<keyword evidence="3" id="KW-1185">Reference proteome</keyword>
<proteinExistence type="predicted"/>
<reference evidence="2" key="1">
    <citation type="journal article" date="2023" name="Genome Biol. Evol.">
        <title>First Whole Genome Sequence and Flow Cytometry Genome Size Data for the Lichen-Forming Fungus Ramalina farinacea (Ascomycota).</title>
        <authorList>
            <person name="Llewellyn T."/>
            <person name="Mian S."/>
            <person name="Hill R."/>
            <person name="Leitch I.J."/>
            <person name="Gaya E."/>
        </authorList>
    </citation>
    <scope>NUCLEOTIDE SEQUENCE</scope>
    <source>
        <strain evidence="2">LIQ254RAFAR</strain>
    </source>
</reference>
<organism evidence="2 3">
    <name type="scientific">Ramalina farinacea</name>
    <dbReference type="NCBI Taxonomy" id="258253"/>
    <lineage>
        <taxon>Eukaryota</taxon>
        <taxon>Fungi</taxon>
        <taxon>Dikarya</taxon>
        <taxon>Ascomycota</taxon>
        <taxon>Pezizomycotina</taxon>
        <taxon>Lecanoromycetes</taxon>
        <taxon>OSLEUM clade</taxon>
        <taxon>Lecanoromycetidae</taxon>
        <taxon>Lecanorales</taxon>
        <taxon>Lecanorineae</taxon>
        <taxon>Ramalinaceae</taxon>
        <taxon>Ramalina</taxon>
    </lineage>
</organism>
<evidence type="ECO:0000313" key="2">
    <source>
        <dbReference type="EMBL" id="MDI1485650.1"/>
    </source>
</evidence>
<dbReference type="EMBL" id="JAPUFD010000002">
    <property type="protein sequence ID" value="MDI1485650.1"/>
    <property type="molecule type" value="Genomic_DNA"/>
</dbReference>
<evidence type="ECO:0000313" key="3">
    <source>
        <dbReference type="Proteomes" id="UP001161017"/>
    </source>
</evidence>
<keyword evidence="1" id="KW-0732">Signal</keyword>
<dbReference type="Proteomes" id="UP001161017">
    <property type="component" value="Unassembled WGS sequence"/>
</dbReference>
<gene>
    <name evidence="2" type="ORF">OHK93_003839</name>
</gene>
<feature type="signal peptide" evidence="1">
    <location>
        <begin position="1"/>
        <end position="29"/>
    </location>
</feature>
<feature type="chain" id="PRO_5041205361" evidence="1">
    <location>
        <begin position="30"/>
        <end position="531"/>
    </location>
</feature>
<accession>A0AA43QFL5</accession>